<evidence type="ECO:0000256" key="1">
    <source>
        <dbReference type="SAM" id="MobiDB-lite"/>
    </source>
</evidence>
<dbReference type="Proteomes" id="UP001149079">
    <property type="component" value="Unassembled WGS sequence"/>
</dbReference>
<feature type="compositionally biased region" description="Pro residues" evidence="1">
    <location>
        <begin position="1"/>
        <end position="12"/>
    </location>
</feature>
<keyword evidence="3" id="KW-1185">Reference proteome</keyword>
<feature type="region of interest" description="Disordered" evidence="1">
    <location>
        <begin position="140"/>
        <end position="162"/>
    </location>
</feature>
<dbReference type="PANTHER" id="PTHR42053">
    <property type="match status" value="1"/>
</dbReference>
<dbReference type="PANTHER" id="PTHR42053:SF1">
    <property type="match status" value="1"/>
</dbReference>
<gene>
    <name evidence="2" type="ORF">N7515_005894</name>
</gene>
<proteinExistence type="predicted"/>
<protein>
    <submittedName>
        <fullName evidence="2">Uncharacterized protein</fullName>
    </submittedName>
</protein>
<dbReference type="AlphaFoldDB" id="A0A9W9GTL9"/>
<name>A0A9W9GTL9_9EURO</name>
<organism evidence="2 3">
    <name type="scientific">Penicillium bovifimosum</name>
    <dbReference type="NCBI Taxonomy" id="126998"/>
    <lineage>
        <taxon>Eukaryota</taxon>
        <taxon>Fungi</taxon>
        <taxon>Dikarya</taxon>
        <taxon>Ascomycota</taxon>
        <taxon>Pezizomycotina</taxon>
        <taxon>Eurotiomycetes</taxon>
        <taxon>Eurotiomycetidae</taxon>
        <taxon>Eurotiales</taxon>
        <taxon>Aspergillaceae</taxon>
        <taxon>Penicillium</taxon>
    </lineage>
</organism>
<reference evidence="2" key="1">
    <citation type="submission" date="2022-11" db="EMBL/GenBank/DDBJ databases">
        <authorList>
            <person name="Petersen C."/>
        </authorList>
    </citation>
    <scope>NUCLEOTIDE SEQUENCE</scope>
    <source>
        <strain evidence="2">IBT 22155</strain>
    </source>
</reference>
<evidence type="ECO:0000313" key="2">
    <source>
        <dbReference type="EMBL" id="KAJ5129855.1"/>
    </source>
</evidence>
<feature type="compositionally biased region" description="Basic and acidic residues" evidence="1">
    <location>
        <begin position="149"/>
        <end position="159"/>
    </location>
</feature>
<comment type="caution">
    <text evidence="2">The sequence shown here is derived from an EMBL/GenBank/DDBJ whole genome shotgun (WGS) entry which is preliminary data.</text>
</comment>
<sequence>MPAPKPDLPPLKTPKSFTFPSELHKESKTLTVDDIKREDGSATPITPPLAYTDFLNALTPIFGGKMRPVTNFPAVYYNESLRVGGEIARVASYASYISPASISAHFEISQSPTRVKTTQNPPVTKVIFVKGLPKNCHSVQRNSIQRKPLQRDTMERTPAQRDQSSVTFLAIGLETPIS</sequence>
<accession>A0A9W9GTL9</accession>
<dbReference type="RefSeq" id="XP_056520234.1">
    <property type="nucleotide sequence ID" value="XM_056666638.1"/>
</dbReference>
<dbReference type="GeneID" id="81405808"/>
<feature type="region of interest" description="Disordered" evidence="1">
    <location>
        <begin position="1"/>
        <end position="24"/>
    </location>
</feature>
<reference evidence="2" key="2">
    <citation type="journal article" date="2023" name="IMA Fungus">
        <title>Comparative genomic study of the Penicillium genus elucidates a diverse pangenome and 15 lateral gene transfer events.</title>
        <authorList>
            <person name="Petersen C."/>
            <person name="Sorensen T."/>
            <person name="Nielsen M.R."/>
            <person name="Sondergaard T.E."/>
            <person name="Sorensen J.L."/>
            <person name="Fitzpatrick D.A."/>
            <person name="Frisvad J.C."/>
            <person name="Nielsen K.L."/>
        </authorList>
    </citation>
    <scope>NUCLEOTIDE SEQUENCE</scope>
    <source>
        <strain evidence="2">IBT 22155</strain>
    </source>
</reference>
<dbReference type="EMBL" id="JAPQKL010000005">
    <property type="protein sequence ID" value="KAJ5129855.1"/>
    <property type="molecule type" value="Genomic_DNA"/>
</dbReference>
<evidence type="ECO:0000313" key="3">
    <source>
        <dbReference type="Proteomes" id="UP001149079"/>
    </source>
</evidence>
<dbReference type="OrthoDB" id="5405654at2759"/>